<dbReference type="EMBL" id="BAABDK010000017">
    <property type="protein sequence ID" value="GAA4038533.1"/>
    <property type="molecule type" value="Genomic_DNA"/>
</dbReference>
<accession>A0ABP7U9M7</accession>
<name>A0ABP7U9M7_9BACT</name>
<sequence length="156" mass="18292">MLPVQHRFQVQYDPELRLMRFQWVGAPLAHLLRAGMRYCRDLVEELHPHYVLVDFQGMPPVEMRDELWMSVHWFPRVSRRPLRAVAVMYPSNQLHNQLAVEAMLWVGRHLMRYQLQVFGDALAALDWFTQGDTAVGKRLVTEWESAKFGLHGPSGR</sequence>
<reference evidence="2" key="1">
    <citation type="journal article" date="2019" name="Int. J. Syst. Evol. Microbiol.">
        <title>The Global Catalogue of Microorganisms (GCM) 10K type strain sequencing project: providing services to taxonomists for standard genome sequencing and annotation.</title>
        <authorList>
            <consortium name="The Broad Institute Genomics Platform"/>
            <consortium name="The Broad Institute Genome Sequencing Center for Infectious Disease"/>
            <person name="Wu L."/>
            <person name="Ma J."/>
        </authorList>
    </citation>
    <scope>NUCLEOTIDE SEQUENCE [LARGE SCALE GENOMIC DNA]</scope>
    <source>
        <strain evidence="2">JCM 17225</strain>
    </source>
</reference>
<comment type="caution">
    <text evidence="1">The sequence shown here is derived from an EMBL/GenBank/DDBJ whole genome shotgun (WGS) entry which is preliminary data.</text>
</comment>
<gene>
    <name evidence="1" type="ORF">GCM10022409_25090</name>
</gene>
<keyword evidence="2" id="KW-1185">Reference proteome</keyword>
<proteinExistence type="predicted"/>
<organism evidence="1 2">
    <name type="scientific">Hymenobacter glaciei</name>
    <dbReference type="NCBI Taxonomy" id="877209"/>
    <lineage>
        <taxon>Bacteria</taxon>
        <taxon>Pseudomonadati</taxon>
        <taxon>Bacteroidota</taxon>
        <taxon>Cytophagia</taxon>
        <taxon>Cytophagales</taxon>
        <taxon>Hymenobacteraceae</taxon>
        <taxon>Hymenobacter</taxon>
    </lineage>
</organism>
<evidence type="ECO:0000313" key="2">
    <source>
        <dbReference type="Proteomes" id="UP001501469"/>
    </source>
</evidence>
<protein>
    <recommendedName>
        <fullName evidence="3">STAS/SEC14 domain-containing protein</fullName>
    </recommendedName>
</protein>
<evidence type="ECO:0008006" key="3">
    <source>
        <dbReference type="Google" id="ProtNLM"/>
    </source>
</evidence>
<dbReference type="Proteomes" id="UP001501469">
    <property type="component" value="Unassembled WGS sequence"/>
</dbReference>
<evidence type="ECO:0000313" key="1">
    <source>
        <dbReference type="EMBL" id="GAA4038533.1"/>
    </source>
</evidence>